<dbReference type="GeneID" id="7826719"/>
<accession>Q229B5</accession>
<gene>
    <name evidence="1" type="ORF">TTHERM_01444870</name>
</gene>
<organism evidence="1 2">
    <name type="scientific">Tetrahymena thermophila (strain SB210)</name>
    <dbReference type="NCBI Taxonomy" id="312017"/>
    <lineage>
        <taxon>Eukaryota</taxon>
        <taxon>Sar</taxon>
        <taxon>Alveolata</taxon>
        <taxon>Ciliophora</taxon>
        <taxon>Intramacronucleata</taxon>
        <taxon>Oligohymenophorea</taxon>
        <taxon>Hymenostomatida</taxon>
        <taxon>Tetrahymenina</taxon>
        <taxon>Tetrahymenidae</taxon>
        <taxon>Tetrahymena</taxon>
    </lineage>
</organism>
<reference evidence="2" key="1">
    <citation type="journal article" date="2006" name="PLoS Biol.">
        <title>Macronuclear genome sequence of the ciliate Tetrahymena thermophila, a model eukaryote.</title>
        <authorList>
            <person name="Eisen J.A."/>
            <person name="Coyne R.S."/>
            <person name="Wu M."/>
            <person name="Wu D."/>
            <person name="Thiagarajan M."/>
            <person name="Wortman J.R."/>
            <person name="Badger J.H."/>
            <person name="Ren Q."/>
            <person name="Amedeo P."/>
            <person name="Jones K.M."/>
            <person name="Tallon L.J."/>
            <person name="Delcher A.L."/>
            <person name="Salzberg S.L."/>
            <person name="Silva J.C."/>
            <person name="Haas B.J."/>
            <person name="Majoros W.H."/>
            <person name="Farzad M."/>
            <person name="Carlton J.M."/>
            <person name="Smith R.K. Jr."/>
            <person name="Garg J."/>
            <person name="Pearlman R.E."/>
            <person name="Karrer K.M."/>
            <person name="Sun L."/>
            <person name="Manning G."/>
            <person name="Elde N.C."/>
            <person name="Turkewitz A.P."/>
            <person name="Asai D.J."/>
            <person name="Wilkes D.E."/>
            <person name="Wang Y."/>
            <person name="Cai H."/>
            <person name="Collins K."/>
            <person name="Stewart B.A."/>
            <person name="Lee S.R."/>
            <person name="Wilamowska K."/>
            <person name="Weinberg Z."/>
            <person name="Ruzzo W.L."/>
            <person name="Wloga D."/>
            <person name="Gaertig J."/>
            <person name="Frankel J."/>
            <person name="Tsao C.-C."/>
            <person name="Gorovsky M.A."/>
            <person name="Keeling P.J."/>
            <person name="Waller R.F."/>
            <person name="Patron N.J."/>
            <person name="Cherry J.M."/>
            <person name="Stover N.A."/>
            <person name="Krieger C.J."/>
            <person name="del Toro C."/>
            <person name="Ryder H.F."/>
            <person name="Williamson S.C."/>
            <person name="Barbeau R.A."/>
            <person name="Hamilton E.P."/>
            <person name="Orias E."/>
        </authorList>
    </citation>
    <scope>NUCLEOTIDE SEQUENCE [LARGE SCALE GENOMIC DNA]</scope>
    <source>
        <strain evidence="2">SB210</strain>
    </source>
</reference>
<dbReference type="EMBL" id="GG662304">
    <property type="protein sequence ID" value="EAR81878.1"/>
    <property type="molecule type" value="Genomic_DNA"/>
</dbReference>
<dbReference type="AlphaFoldDB" id="Q229B5"/>
<protein>
    <submittedName>
        <fullName evidence="1">Uncharacterized protein</fullName>
    </submittedName>
</protein>
<dbReference type="Proteomes" id="UP000009168">
    <property type="component" value="Unassembled WGS sequence"/>
</dbReference>
<evidence type="ECO:0000313" key="2">
    <source>
        <dbReference type="Proteomes" id="UP000009168"/>
    </source>
</evidence>
<dbReference type="RefSeq" id="XP_001029541.1">
    <property type="nucleotide sequence ID" value="XM_001029541.1"/>
</dbReference>
<dbReference type="KEGG" id="tet:TTHERM_01444870"/>
<evidence type="ECO:0000313" key="1">
    <source>
        <dbReference type="EMBL" id="EAR81878.1"/>
    </source>
</evidence>
<keyword evidence="2" id="KW-1185">Reference proteome</keyword>
<proteinExistence type="predicted"/>
<dbReference type="InParanoid" id="Q229B5"/>
<dbReference type="HOGENOM" id="CLU_564421_0_0_1"/>
<name>Q229B5_TETTS</name>
<sequence>MEQEIDFVISCYGDDDLDYSKYIDHSNDNLYDRKEKLRDSFATQANSLFQSASNILCESLTSNASFTSIQRNNSMQEQTDMKNSFNYYSQVECDNSNNNIQSVNPQEKRCSIDIKCLQKEYNYESISKIFQDNSTAFLHGEIAIQKQSTAYSFSDSDFMNQDILKYHKQVCNITQTSNFLHVELSQIQQSNQQQINNIKFQWEQEKNEELAWNSEQPYLYNQEDYENVQQNQSQELCNLINDYTHIISQQQQYFQQSFEHKDFYLQNIQSQERFDSINKRAFKILRKLQQNSKTSIFSYKIVRKTPFEYITLSRGLSNSFFDKLGLDKQETSQYIMRNNCLPLNCYINTQEKLKQSFQEIVTHLSFLHSNNNYKRTYQCGEMQFNAIIERQFFALNQQIGDQILDINDYLIVEIMQIEDQQINQFSQQMKQRKQQFGFCFDSTEFQYKVMSSNIVDRYYQNYSEQQRQENQIIRLLNKKNHRFH</sequence>